<keyword evidence="12" id="KW-1185">Reference proteome</keyword>
<reference evidence="11 12" key="1">
    <citation type="submission" date="2021-05" db="EMBL/GenBank/DDBJ databases">
        <title>Genome Assembly of Synthetic Allotetraploid Brassica napus Reveals Homoeologous Exchanges between Subgenomes.</title>
        <authorList>
            <person name="Davis J.T."/>
        </authorList>
    </citation>
    <scope>NUCLEOTIDE SEQUENCE [LARGE SCALE GENOMIC DNA]</scope>
    <source>
        <strain evidence="12">cv. Da-Ae</strain>
        <tissue evidence="11">Seedling</tissue>
    </source>
</reference>
<evidence type="ECO:0000256" key="9">
    <source>
        <dbReference type="SAM" id="MobiDB-lite"/>
    </source>
</evidence>
<keyword evidence="7" id="KW-0594">Phospholipid biosynthesis</keyword>
<keyword evidence="7" id="KW-0443">Lipid metabolism</keyword>
<comment type="pathway">
    <text evidence="2">Phospholipid metabolism; CDP-diacylglycerol biosynthesis; CDP-diacylglycerol from sn-glycerol 3-phosphate: step 3/3.</text>
</comment>
<evidence type="ECO:0000256" key="1">
    <source>
        <dbReference type="ARBA" id="ARBA00001698"/>
    </source>
</evidence>
<evidence type="ECO:0000256" key="5">
    <source>
        <dbReference type="ARBA" id="ARBA00022516"/>
    </source>
</evidence>
<feature type="region of interest" description="Disordered" evidence="9">
    <location>
        <begin position="282"/>
        <end position="358"/>
    </location>
</feature>
<evidence type="ECO:0000313" key="11">
    <source>
        <dbReference type="EMBL" id="KAH0884470.1"/>
    </source>
</evidence>
<feature type="compositionally biased region" description="Basic and acidic residues" evidence="9">
    <location>
        <begin position="123"/>
        <end position="139"/>
    </location>
</feature>
<sequence>MKFDTVSMGSADDRTCNGGEEIVKLKESLKLLDIGEIIGKAKMHAAEAYSHAKEAYSLRDEFFKLIEQHAYADLDSGTKERLSLAAASLNAALGVADAAATAANIAASDADSDQGKPTLSTKLDSRERSAHREAVARDKKVLSREEEEIKLEQQGCEKMAHLEAVREGLALEEVADAANIAASATDPAQDNPALLAASTKLDYGERLARRAVVREGLARGKIDFLREEARTRLEEEGKAEEDAASVDAANVAASASDSDQGIPSLLAAQTASFFSSLTQTVSTSLDAGEKRPRREAVREGLPRGKQDLSREEERIRLEAQVKAKNECKKKKREEESRMRDDKRKQKMDKNTKPKDKGKGKKYFGHIDISVTSAALVVSVTLLLHRGNPRFSQLSSTVSGLFLAVFLFSETFAFLGGKSKEDMGRSGCMTCWLYCHYQCLSKSTSWPQSLVSTNSFWGGQRAYSFVRVHGVSFYCDWSP</sequence>
<feature type="compositionally biased region" description="Basic and acidic residues" evidence="9">
    <location>
        <begin position="287"/>
        <end position="356"/>
    </location>
</feature>
<keyword evidence="10" id="KW-0812">Transmembrane</keyword>
<feature type="transmembrane region" description="Helical" evidence="10">
    <location>
        <begin position="395"/>
        <end position="414"/>
    </location>
</feature>
<proteinExistence type="predicted"/>
<keyword evidence="10" id="KW-1133">Transmembrane helix</keyword>
<evidence type="ECO:0000256" key="8">
    <source>
        <dbReference type="ARBA" id="ARBA00023264"/>
    </source>
</evidence>
<evidence type="ECO:0000313" key="12">
    <source>
        <dbReference type="Proteomes" id="UP000824890"/>
    </source>
</evidence>
<keyword evidence="5" id="KW-0444">Lipid biosynthesis</keyword>
<feature type="region of interest" description="Disordered" evidence="9">
    <location>
        <begin position="107"/>
        <end position="139"/>
    </location>
</feature>
<evidence type="ECO:0000256" key="7">
    <source>
        <dbReference type="ARBA" id="ARBA00023209"/>
    </source>
</evidence>
<name>A0ABQ7ZX46_BRANA</name>
<organism evidence="11 12">
    <name type="scientific">Brassica napus</name>
    <name type="common">Rape</name>
    <dbReference type="NCBI Taxonomy" id="3708"/>
    <lineage>
        <taxon>Eukaryota</taxon>
        <taxon>Viridiplantae</taxon>
        <taxon>Streptophyta</taxon>
        <taxon>Embryophyta</taxon>
        <taxon>Tracheophyta</taxon>
        <taxon>Spermatophyta</taxon>
        <taxon>Magnoliopsida</taxon>
        <taxon>eudicotyledons</taxon>
        <taxon>Gunneridae</taxon>
        <taxon>Pentapetalae</taxon>
        <taxon>rosids</taxon>
        <taxon>malvids</taxon>
        <taxon>Brassicales</taxon>
        <taxon>Brassicaceae</taxon>
        <taxon>Brassiceae</taxon>
        <taxon>Brassica</taxon>
    </lineage>
</organism>
<protein>
    <recommendedName>
        <fullName evidence="4">phosphatidate cytidylyltransferase</fullName>
        <ecNumber evidence="4">2.7.7.41</ecNumber>
    </recommendedName>
</protein>
<dbReference type="EC" id="2.7.7.41" evidence="4"/>
<keyword evidence="6" id="KW-0808">Transferase</keyword>
<dbReference type="EMBL" id="JAGKQM010000014">
    <property type="protein sequence ID" value="KAH0884470.1"/>
    <property type="molecule type" value="Genomic_DNA"/>
</dbReference>
<feature type="transmembrane region" description="Helical" evidence="10">
    <location>
        <begin position="362"/>
        <end position="383"/>
    </location>
</feature>
<gene>
    <name evidence="11" type="ORF">HID58_060566</name>
</gene>
<evidence type="ECO:0000256" key="10">
    <source>
        <dbReference type="SAM" id="Phobius"/>
    </source>
</evidence>
<dbReference type="Proteomes" id="UP000824890">
    <property type="component" value="Unassembled WGS sequence"/>
</dbReference>
<evidence type="ECO:0000256" key="3">
    <source>
        <dbReference type="ARBA" id="ARBA00005189"/>
    </source>
</evidence>
<evidence type="ECO:0000256" key="6">
    <source>
        <dbReference type="ARBA" id="ARBA00022695"/>
    </source>
</evidence>
<keyword evidence="6" id="KW-0548">Nucleotidyltransferase</keyword>
<evidence type="ECO:0000256" key="2">
    <source>
        <dbReference type="ARBA" id="ARBA00005119"/>
    </source>
</evidence>
<accession>A0ABQ7ZX46</accession>
<comment type="pathway">
    <text evidence="3">Lipid metabolism.</text>
</comment>
<dbReference type="PANTHER" id="PTHR47101:SF5">
    <property type="entry name" value="PHOSPHATIDATE CYTIDYLYLTRANSFERASE 5, CHLOROPLASTIC"/>
    <property type="match status" value="1"/>
</dbReference>
<comment type="caution">
    <text evidence="11">The sequence shown here is derived from an EMBL/GenBank/DDBJ whole genome shotgun (WGS) entry which is preliminary data.</text>
</comment>
<dbReference type="PANTHER" id="PTHR47101">
    <property type="entry name" value="PHOSPHATIDATE CYTIDYLYLTRANSFERASE 5, CHLOROPLASTIC"/>
    <property type="match status" value="1"/>
</dbReference>
<evidence type="ECO:0000256" key="4">
    <source>
        <dbReference type="ARBA" id="ARBA00012487"/>
    </source>
</evidence>
<comment type="catalytic activity">
    <reaction evidence="1">
        <text>a 1,2-diacyl-sn-glycero-3-phosphate + CTP + H(+) = a CDP-1,2-diacyl-sn-glycerol + diphosphate</text>
        <dbReference type="Rhea" id="RHEA:16229"/>
        <dbReference type="ChEBI" id="CHEBI:15378"/>
        <dbReference type="ChEBI" id="CHEBI:33019"/>
        <dbReference type="ChEBI" id="CHEBI:37563"/>
        <dbReference type="ChEBI" id="CHEBI:58332"/>
        <dbReference type="ChEBI" id="CHEBI:58608"/>
        <dbReference type="EC" id="2.7.7.41"/>
    </reaction>
</comment>
<keyword evidence="8" id="KW-1208">Phospholipid metabolism</keyword>
<keyword evidence="10" id="KW-0472">Membrane</keyword>